<dbReference type="AlphaFoldDB" id="A0AAW7I9E0"/>
<organism evidence="1 2">
    <name type="scientific">Peribacillus simplex</name>
    <dbReference type="NCBI Taxonomy" id="1478"/>
    <lineage>
        <taxon>Bacteria</taxon>
        <taxon>Bacillati</taxon>
        <taxon>Bacillota</taxon>
        <taxon>Bacilli</taxon>
        <taxon>Bacillales</taxon>
        <taxon>Bacillaceae</taxon>
        <taxon>Peribacillus</taxon>
    </lineage>
</organism>
<accession>A0AAW7I9E0</accession>
<protein>
    <submittedName>
        <fullName evidence="1">Glyoxalase/bleomycin resistance/dioxygenase family protein</fullName>
    </submittedName>
</protein>
<dbReference type="SUPFAM" id="SSF54593">
    <property type="entry name" value="Glyoxalase/Bleomycin resistance protein/Dihydroxybiphenyl dioxygenase"/>
    <property type="match status" value="1"/>
</dbReference>
<proteinExistence type="predicted"/>
<evidence type="ECO:0000313" key="2">
    <source>
        <dbReference type="Proteomes" id="UP001234602"/>
    </source>
</evidence>
<sequence>MITHFADLELLTVSIEGVKQCYANRLQLPILSESKEFIQFQLTPFTTLSFKEAFEPISPAHFAFQVPYSQFDEAASFIQQSGLLVLRQEHGQYIDETNGRKNLYFRDGDGHLLEIIAHDYVNEDELKASGMLRTLYLREIGFPVDSVPSLRDWLKSNLGMKTEQDQDIFNFVISGTAHAIVVSKQRPWIPIAMKALPPKMAVTFGTPDKRFIDELTKQMDHTFLDDSKKLFILSDSYPFYMEHTPEFSASMVKDLNLPI</sequence>
<comment type="caution">
    <text evidence="1">The sequence shown here is derived from an EMBL/GenBank/DDBJ whole genome shotgun (WGS) entry which is preliminary data.</text>
</comment>
<dbReference type="RefSeq" id="WP_289319709.1">
    <property type="nucleotide sequence ID" value="NZ_JAUCEY010000008.1"/>
</dbReference>
<gene>
    <name evidence="1" type="ORF">QUF89_07910</name>
</gene>
<dbReference type="Gene3D" id="3.10.180.10">
    <property type="entry name" value="2,3-Dihydroxybiphenyl 1,2-Dioxygenase, domain 1"/>
    <property type="match status" value="1"/>
</dbReference>
<dbReference type="EMBL" id="JAUCEY010000008">
    <property type="protein sequence ID" value="MDM5452120.1"/>
    <property type="molecule type" value="Genomic_DNA"/>
</dbReference>
<reference evidence="1" key="1">
    <citation type="submission" date="2023-06" db="EMBL/GenBank/DDBJ databases">
        <title>Comparative genomics of Bacillaceae isolates and their secondary metabolite potential.</title>
        <authorList>
            <person name="Song L."/>
            <person name="Nielsen L.J."/>
            <person name="Mohite O."/>
            <person name="Xu X."/>
            <person name="Weber T."/>
            <person name="Kovacs A.T."/>
        </authorList>
    </citation>
    <scope>NUCLEOTIDE SEQUENCE</scope>
    <source>
        <strain evidence="1">D8_B_37</strain>
    </source>
</reference>
<dbReference type="InterPro" id="IPR029068">
    <property type="entry name" value="Glyas_Bleomycin-R_OHBP_Dase"/>
</dbReference>
<name>A0AAW7I9E0_9BACI</name>
<dbReference type="Proteomes" id="UP001234602">
    <property type="component" value="Unassembled WGS sequence"/>
</dbReference>
<evidence type="ECO:0000313" key="1">
    <source>
        <dbReference type="EMBL" id="MDM5452120.1"/>
    </source>
</evidence>